<evidence type="ECO:0000313" key="8">
    <source>
        <dbReference type="Proteomes" id="UP000824049"/>
    </source>
</evidence>
<dbReference type="SUPFAM" id="SSF54211">
    <property type="entry name" value="Ribosomal protein S5 domain 2-like"/>
    <property type="match status" value="1"/>
</dbReference>
<dbReference type="InterPro" id="IPR019539">
    <property type="entry name" value="GalKase_N"/>
</dbReference>
<reference evidence="7" key="2">
    <citation type="submission" date="2021-04" db="EMBL/GenBank/DDBJ databases">
        <authorList>
            <person name="Gilroy R."/>
        </authorList>
    </citation>
    <scope>NUCLEOTIDE SEQUENCE</scope>
    <source>
        <strain evidence="7">CHK179-28034</strain>
    </source>
</reference>
<proteinExistence type="inferred from homology"/>
<evidence type="ECO:0000256" key="3">
    <source>
        <dbReference type="ARBA" id="ARBA00022777"/>
    </source>
</evidence>
<feature type="domain" description="GHMP kinase N-terminal" evidence="5">
    <location>
        <begin position="128"/>
        <end position="216"/>
    </location>
</feature>
<reference evidence="7" key="1">
    <citation type="journal article" date="2021" name="PeerJ">
        <title>Extensive microbial diversity within the chicken gut microbiome revealed by metagenomics and culture.</title>
        <authorList>
            <person name="Gilroy R."/>
            <person name="Ravi A."/>
            <person name="Getino M."/>
            <person name="Pursley I."/>
            <person name="Horton D.L."/>
            <person name="Alikhan N.F."/>
            <person name="Baker D."/>
            <person name="Gharbi K."/>
            <person name="Hall N."/>
            <person name="Watson M."/>
            <person name="Adriaenssens E.M."/>
            <person name="Foster-Nyarko E."/>
            <person name="Jarju S."/>
            <person name="Secka A."/>
            <person name="Antonio M."/>
            <person name="Oren A."/>
            <person name="Chaudhuri R.R."/>
            <person name="La Ragione R."/>
            <person name="Hildebrand F."/>
            <person name="Pallen M.J."/>
        </authorList>
    </citation>
    <scope>NUCLEOTIDE SEQUENCE</scope>
    <source>
        <strain evidence="7">CHK179-28034</strain>
    </source>
</reference>
<dbReference type="InterPro" id="IPR014721">
    <property type="entry name" value="Ribsml_uS5_D2-typ_fold_subgr"/>
</dbReference>
<dbReference type="InterPro" id="IPR020568">
    <property type="entry name" value="Ribosomal_Su5_D2-typ_SF"/>
</dbReference>
<evidence type="ECO:0000313" key="7">
    <source>
        <dbReference type="EMBL" id="HIZ40638.1"/>
    </source>
</evidence>
<dbReference type="PANTHER" id="PTHR10457:SF7">
    <property type="entry name" value="GALACTOKINASE-RELATED"/>
    <property type="match status" value="1"/>
</dbReference>
<comment type="similarity">
    <text evidence="1">Belongs to the GHMP kinase family. GalK subfamily.</text>
</comment>
<evidence type="ECO:0000259" key="6">
    <source>
        <dbReference type="Pfam" id="PF10509"/>
    </source>
</evidence>
<keyword evidence="2" id="KW-0547">Nucleotide-binding</keyword>
<keyword evidence="4" id="KW-0067">ATP-binding</keyword>
<dbReference type="GO" id="GO:0006012">
    <property type="term" value="P:galactose metabolic process"/>
    <property type="evidence" value="ECO:0007669"/>
    <property type="project" value="InterPro"/>
</dbReference>
<evidence type="ECO:0000256" key="4">
    <source>
        <dbReference type="ARBA" id="ARBA00022840"/>
    </source>
</evidence>
<dbReference type="GO" id="GO:0004335">
    <property type="term" value="F:galactokinase activity"/>
    <property type="evidence" value="ECO:0007669"/>
    <property type="project" value="InterPro"/>
</dbReference>
<dbReference type="GO" id="GO:0005829">
    <property type="term" value="C:cytosol"/>
    <property type="evidence" value="ECO:0007669"/>
    <property type="project" value="TreeGrafter"/>
</dbReference>
<dbReference type="Proteomes" id="UP000824049">
    <property type="component" value="Unassembled WGS sequence"/>
</dbReference>
<gene>
    <name evidence="7" type="ORF">H9968_12110</name>
</gene>
<dbReference type="InterPro" id="IPR006204">
    <property type="entry name" value="GHMP_kinase_N_dom"/>
</dbReference>
<evidence type="ECO:0000259" key="5">
    <source>
        <dbReference type="Pfam" id="PF00288"/>
    </source>
</evidence>
<keyword evidence="3" id="KW-0808">Transferase</keyword>
<dbReference type="Pfam" id="PF00288">
    <property type="entry name" value="GHMP_kinases_N"/>
    <property type="match status" value="1"/>
</dbReference>
<comment type="caution">
    <text evidence="7">The sequence shown here is derived from an EMBL/GenBank/DDBJ whole genome shotgun (WGS) entry which is preliminary data.</text>
</comment>
<dbReference type="PRINTS" id="PR00473">
    <property type="entry name" value="GALCTOKINASE"/>
</dbReference>
<dbReference type="InterPro" id="IPR036554">
    <property type="entry name" value="GHMP_kinase_C_sf"/>
</dbReference>
<dbReference type="EMBL" id="DXBR01000110">
    <property type="protein sequence ID" value="HIZ40638.1"/>
    <property type="molecule type" value="Genomic_DNA"/>
</dbReference>
<name>A0A9D2ENC7_9FIRM</name>
<accession>A0A9D2ENC7</accession>
<sequence length="427" mass="46799">MAKKTGVLKEEFRNGVHKDLLMDIYLDENVLEYQTERYIKALESYEELYGEQEVEIYSAPGRSEVGGNHTDHQHGKVLAASINLDIIAVVSPREDGVIEVKSEGYPKTVVELSSLEVDKKEEGTSTALIRGVAARIKEMGHKIGGFQAYATSDVLSGSGMSSSAAYEVMIGTVLSGLYNDMQLDAVDIAKFGQYAENVYFGKPCGLMDQTASSVGGLIHIDFADPAHTYVKKIDVDFEAYGHCLCITDTKGSHADLTDDYAAIPADMKKAASYFGKEVLREVDEKEFYGRLAELREKLGDRSVLRAIHFFEEEKRVDEEIAALERGDFDAFKKWVKASGASSFQYLQNVFTVKDLDGQGLSVGLAVSDAVLGERGVSRVHGGGFAGTIQAFVPGDVVEEYREALDKVFGEGSCHVLKVRKYGGMKVL</sequence>
<dbReference type="Pfam" id="PF10509">
    <property type="entry name" value="GalKase_gal_bdg"/>
    <property type="match status" value="1"/>
</dbReference>
<dbReference type="SUPFAM" id="SSF55060">
    <property type="entry name" value="GHMP Kinase, C-terminal domain"/>
    <property type="match status" value="1"/>
</dbReference>
<dbReference type="InterPro" id="IPR000705">
    <property type="entry name" value="Galactokinase"/>
</dbReference>
<dbReference type="GO" id="GO:0005524">
    <property type="term" value="F:ATP binding"/>
    <property type="evidence" value="ECO:0007669"/>
    <property type="project" value="UniProtKB-KW"/>
</dbReference>
<keyword evidence="3" id="KW-0418">Kinase</keyword>
<evidence type="ECO:0000256" key="2">
    <source>
        <dbReference type="ARBA" id="ARBA00022741"/>
    </source>
</evidence>
<dbReference type="PRINTS" id="PR00959">
    <property type="entry name" value="MEVGALKINASE"/>
</dbReference>
<dbReference type="PANTHER" id="PTHR10457">
    <property type="entry name" value="MEVALONATE KINASE/GALACTOKINASE"/>
    <property type="match status" value="1"/>
</dbReference>
<feature type="domain" description="Galactokinase N-terminal" evidence="6">
    <location>
        <begin position="43"/>
        <end position="92"/>
    </location>
</feature>
<organism evidence="7 8">
    <name type="scientific">Candidatus Anaerobutyricum stercoris</name>
    <dbReference type="NCBI Taxonomy" id="2838457"/>
    <lineage>
        <taxon>Bacteria</taxon>
        <taxon>Bacillati</taxon>
        <taxon>Bacillota</taxon>
        <taxon>Clostridia</taxon>
        <taxon>Lachnospirales</taxon>
        <taxon>Lachnospiraceae</taxon>
        <taxon>Anaerobutyricum</taxon>
    </lineage>
</organism>
<evidence type="ECO:0000256" key="1">
    <source>
        <dbReference type="ARBA" id="ARBA00006566"/>
    </source>
</evidence>
<dbReference type="InterPro" id="IPR006206">
    <property type="entry name" value="Mevalonate/galactokinase"/>
</dbReference>
<dbReference type="Gene3D" id="3.30.230.10">
    <property type="match status" value="1"/>
</dbReference>
<dbReference type="Gene3D" id="3.30.70.890">
    <property type="entry name" value="GHMP kinase, C-terminal domain"/>
    <property type="match status" value="1"/>
</dbReference>
<protein>
    <submittedName>
        <fullName evidence="7">Galactokinase</fullName>
    </submittedName>
</protein>
<dbReference type="PIRSF" id="PIRSF000530">
    <property type="entry name" value="Galactokinase"/>
    <property type="match status" value="1"/>
</dbReference>
<dbReference type="AlphaFoldDB" id="A0A9D2ENC7"/>